<evidence type="ECO:0000313" key="7">
    <source>
        <dbReference type="Proteomes" id="UP000077266"/>
    </source>
</evidence>
<dbReference type="Pfam" id="PF00929">
    <property type="entry name" value="RNase_T"/>
    <property type="match status" value="1"/>
</dbReference>
<dbReference type="GO" id="GO:0003676">
    <property type="term" value="F:nucleic acid binding"/>
    <property type="evidence" value="ECO:0007669"/>
    <property type="project" value="InterPro"/>
</dbReference>
<keyword evidence="2" id="KW-0378">Hydrolase</keyword>
<dbReference type="PANTHER" id="PTHR23044:SF61">
    <property type="entry name" value="3'-5' EXORIBONUCLEASE 1-RELATED"/>
    <property type="match status" value="1"/>
</dbReference>
<feature type="compositionally biased region" description="Low complexity" evidence="4">
    <location>
        <begin position="37"/>
        <end position="51"/>
    </location>
</feature>
<dbReference type="Proteomes" id="UP000077266">
    <property type="component" value="Unassembled WGS sequence"/>
</dbReference>
<feature type="region of interest" description="Disordered" evidence="4">
    <location>
        <begin position="31"/>
        <end position="55"/>
    </location>
</feature>
<dbReference type="Gene3D" id="3.30.420.10">
    <property type="entry name" value="Ribonuclease H-like superfamily/Ribonuclease H"/>
    <property type="match status" value="1"/>
</dbReference>
<sequence>MLAWIALATAALCVFVVMRYSRAHRIPAKARKSPDLSSATTTPPEELSSPSPTLPPPAQPYDYFCVLDVEGTCEEGQGLNWPNEIIEWPVVLLGWRDSEKRDELVVVDEWRSYVQPVYRAKLTEFCTKLTGITQADVDGAPTFTPMLKQFTKFLRKHGLLDTNNRKTGRWTWCTDGPYDIRDFVAKQCFISAIPHPPYLLGDILDVRTAVNDYLNEANTGSTRSGKGRRSANTFRRTSLKLPNQLQALGLAPFEGRQHSGIDDTRNIARIVAELARRGVSLLCNLSVRPGRRWQWMGRTPGTILEEYVHSAT</sequence>
<reference evidence="6 7" key="1">
    <citation type="journal article" date="2016" name="Mol. Biol. Evol.">
        <title>Comparative Genomics of Early-Diverging Mushroom-Forming Fungi Provides Insights into the Origins of Lignocellulose Decay Capabilities.</title>
        <authorList>
            <person name="Nagy L.G."/>
            <person name="Riley R."/>
            <person name="Tritt A."/>
            <person name="Adam C."/>
            <person name="Daum C."/>
            <person name="Floudas D."/>
            <person name="Sun H."/>
            <person name="Yadav J.S."/>
            <person name="Pangilinan J."/>
            <person name="Larsson K.H."/>
            <person name="Matsuura K."/>
            <person name="Barry K."/>
            <person name="Labutti K."/>
            <person name="Kuo R."/>
            <person name="Ohm R.A."/>
            <person name="Bhattacharya S.S."/>
            <person name="Shirouzu T."/>
            <person name="Yoshinaga Y."/>
            <person name="Martin F.M."/>
            <person name="Grigoriev I.V."/>
            <person name="Hibbett D.S."/>
        </authorList>
    </citation>
    <scope>NUCLEOTIDE SEQUENCE [LARGE SCALE GENOMIC DNA]</scope>
    <source>
        <strain evidence="6 7">HHB12029</strain>
    </source>
</reference>
<proteinExistence type="predicted"/>
<dbReference type="CDD" id="cd06133">
    <property type="entry name" value="ERI-1_3'hExo_like"/>
    <property type="match status" value="1"/>
</dbReference>
<evidence type="ECO:0000256" key="4">
    <source>
        <dbReference type="SAM" id="MobiDB-lite"/>
    </source>
</evidence>
<keyword evidence="1" id="KW-0540">Nuclease</keyword>
<protein>
    <recommendedName>
        <fullName evidence="5">Exonuclease domain-containing protein</fullName>
    </recommendedName>
</protein>
<dbReference type="EMBL" id="KV426049">
    <property type="protein sequence ID" value="KZV90427.1"/>
    <property type="molecule type" value="Genomic_DNA"/>
</dbReference>
<keyword evidence="7" id="KW-1185">Reference proteome</keyword>
<organism evidence="6 7">
    <name type="scientific">Exidia glandulosa HHB12029</name>
    <dbReference type="NCBI Taxonomy" id="1314781"/>
    <lineage>
        <taxon>Eukaryota</taxon>
        <taxon>Fungi</taxon>
        <taxon>Dikarya</taxon>
        <taxon>Basidiomycota</taxon>
        <taxon>Agaricomycotina</taxon>
        <taxon>Agaricomycetes</taxon>
        <taxon>Auriculariales</taxon>
        <taxon>Exidiaceae</taxon>
        <taxon>Exidia</taxon>
    </lineage>
</organism>
<evidence type="ECO:0000256" key="3">
    <source>
        <dbReference type="ARBA" id="ARBA00022839"/>
    </source>
</evidence>
<dbReference type="AlphaFoldDB" id="A0A165GF49"/>
<feature type="domain" description="Exonuclease" evidence="5">
    <location>
        <begin position="63"/>
        <end position="280"/>
    </location>
</feature>
<dbReference type="STRING" id="1314781.A0A165GF49"/>
<dbReference type="InterPro" id="IPR013520">
    <property type="entry name" value="Ribonucl_H"/>
</dbReference>
<evidence type="ECO:0000256" key="2">
    <source>
        <dbReference type="ARBA" id="ARBA00022801"/>
    </source>
</evidence>
<accession>A0A165GF49</accession>
<dbReference type="FunCoup" id="A0A165GF49">
    <property type="interactions" value="301"/>
</dbReference>
<dbReference type="OrthoDB" id="448399at2759"/>
<keyword evidence="3" id="KW-0269">Exonuclease</keyword>
<gene>
    <name evidence="6" type="ORF">EXIGLDRAFT_770844</name>
</gene>
<dbReference type="PANTHER" id="PTHR23044">
    <property type="entry name" value="3'-5' EXONUCLEASE ERI1-RELATED"/>
    <property type="match status" value="1"/>
</dbReference>
<evidence type="ECO:0000259" key="5">
    <source>
        <dbReference type="SMART" id="SM00479"/>
    </source>
</evidence>
<evidence type="ECO:0000313" key="6">
    <source>
        <dbReference type="EMBL" id="KZV90427.1"/>
    </source>
</evidence>
<dbReference type="SMART" id="SM00479">
    <property type="entry name" value="EXOIII"/>
    <property type="match status" value="1"/>
</dbReference>
<dbReference type="GO" id="GO:0000175">
    <property type="term" value="F:3'-5'-RNA exonuclease activity"/>
    <property type="evidence" value="ECO:0007669"/>
    <property type="project" value="InterPro"/>
</dbReference>
<dbReference type="InterPro" id="IPR012337">
    <property type="entry name" value="RNaseH-like_sf"/>
</dbReference>
<dbReference type="InterPro" id="IPR047201">
    <property type="entry name" value="ERI-1_3'hExo-like"/>
</dbReference>
<dbReference type="SUPFAM" id="SSF53098">
    <property type="entry name" value="Ribonuclease H-like"/>
    <property type="match status" value="1"/>
</dbReference>
<dbReference type="InParanoid" id="A0A165GF49"/>
<dbReference type="InterPro" id="IPR051274">
    <property type="entry name" value="3-5_Exoribonuclease"/>
</dbReference>
<name>A0A165GF49_EXIGL</name>
<evidence type="ECO:0000256" key="1">
    <source>
        <dbReference type="ARBA" id="ARBA00022722"/>
    </source>
</evidence>
<dbReference type="InterPro" id="IPR036397">
    <property type="entry name" value="RNaseH_sf"/>
</dbReference>